<evidence type="ECO:0000256" key="2">
    <source>
        <dbReference type="ARBA" id="ARBA00022679"/>
    </source>
</evidence>
<evidence type="ECO:0000256" key="4">
    <source>
        <dbReference type="ARBA" id="ARBA00022786"/>
    </source>
</evidence>
<dbReference type="PANTHER" id="PTHR46116:SF41">
    <property type="entry name" value="UBIQUITIN-CONJUGATING ENZYME E2 25-RELATED"/>
    <property type="match status" value="1"/>
</dbReference>
<evidence type="ECO:0000256" key="3">
    <source>
        <dbReference type="ARBA" id="ARBA00022741"/>
    </source>
</evidence>
<dbReference type="GO" id="GO:0005524">
    <property type="term" value="F:ATP binding"/>
    <property type="evidence" value="ECO:0007669"/>
    <property type="project" value="UniProtKB-KW"/>
</dbReference>
<dbReference type="InterPro" id="IPR016135">
    <property type="entry name" value="UBQ-conjugating_enzyme/RWD"/>
</dbReference>
<dbReference type="GO" id="GO:0061631">
    <property type="term" value="F:ubiquitin conjugating enzyme activity"/>
    <property type="evidence" value="ECO:0007669"/>
    <property type="project" value="UniProtKB-EC"/>
</dbReference>
<dbReference type="Pfam" id="PF00179">
    <property type="entry name" value="UQ_con"/>
    <property type="match status" value="1"/>
</dbReference>
<dbReference type="Gene3D" id="3.10.110.10">
    <property type="entry name" value="Ubiquitin Conjugating Enzyme"/>
    <property type="match status" value="1"/>
</dbReference>
<evidence type="ECO:0000313" key="8">
    <source>
        <dbReference type="EMBL" id="JAT67416.1"/>
    </source>
</evidence>
<accession>A0A1D1ZKB8</accession>
<reference evidence="8" key="1">
    <citation type="submission" date="2015-07" db="EMBL/GenBank/DDBJ databases">
        <title>Transcriptome Assembly of Anthurium amnicola.</title>
        <authorList>
            <person name="Suzuki J."/>
        </authorList>
    </citation>
    <scope>NUCLEOTIDE SEQUENCE</scope>
</reference>
<gene>
    <name evidence="8" type="primary">UBC25_4</name>
    <name evidence="8" type="ORF">g.126891</name>
</gene>
<protein>
    <recommendedName>
        <fullName evidence="1">E2 ubiquitin-conjugating enzyme</fullName>
        <ecNumber evidence="1">2.3.2.23</ecNumber>
    </recommendedName>
</protein>
<organism evidence="8">
    <name type="scientific">Anthurium amnicola</name>
    <dbReference type="NCBI Taxonomy" id="1678845"/>
    <lineage>
        <taxon>Eukaryota</taxon>
        <taxon>Viridiplantae</taxon>
        <taxon>Streptophyta</taxon>
        <taxon>Embryophyta</taxon>
        <taxon>Tracheophyta</taxon>
        <taxon>Spermatophyta</taxon>
        <taxon>Magnoliopsida</taxon>
        <taxon>Liliopsida</taxon>
        <taxon>Araceae</taxon>
        <taxon>Pothoideae</taxon>
        <taxon>Potheae</taxon>
        <taxon>Anthurium</taxon>
    </lineage>
</organism>
<dbReference type="PROSITE" id="PS50127">
    <property type="entry name" value="UBC_2"/>
    <property type="match status" value="1"/>
</dbReference>
<proteinExistence type="predicted"/>
<dbReference type="EMBL" id="GDJX01000520">
    <property type="protein sequence ID" value="JAT67416.1"/>
    <property type="molecule type" value="Transcribed_RNA"/>
</dbReference>
<evidence type="ECO:0000256" key="6">
    <source>
        <dbReference type="SAM" id="MobiDB-lite"/>
    </source>
</evidence>
<dbReference type="InterPro" id="IPR000608">
    <property type="entry name" value="UBC"/>
</dbReference>
<feature type="domain" description="UBC core" evidence="7">
    <location>
        <begin position="300"/>
        <end position="458"/>
    </location>
</feature>
<keyword evidence="2" id="KW-0808">Transferase</keyword>
<keyword evidence="4" id="KW-0833">Ubl conjugation pathway</keyword>
<feature type="non-terminal residue" evidence="8">
    <location>
        <position position="1"/>
    </location>
</feature>
<dbReference type="AlphaFoldDB" id="A0A1D1ZKB8"/>
<dbReference type="EC" id="2.3.2.23" evidence="1"/>
<name>A0A1D1ZKB8_9ARAE</name>
<sequence>KALLPPTSGGFPSPATPFLYPILPALASLSAARYLRGGLDPATPPQPAPGSPDGAMEPDPAAEYHAAPGADVLCLGSGASYHDLDVVEVSSSSADAASWVFSQQKRKRSQAAPECVIEVDEDESAGVIPGESISNNKHKQAVEGEIWLKQMKDVFDDDLAGSSTYYASEVDKSLATLQTIEAEDDYDDVDFCEDDDYGYEEDDYDDYPFEDNMNVNDSGDNLAAKFDDLDLPPGVEASVSWWQNLSSEKNTIKKAVNADEIDTKFKEFKQFDMVQDCLDHRFLNQENAKGTSVAKKPSKDWSKRIQQEWKILEKDLPETIFVRIYEERMDLLRAVIIGPAGTPYHDGLFFFDCYFPSAYPNTPPLVHYHSGGLRLNPNLYACGKVCLSLLGTWSGKGCETWSPVKSTMLQVLVSIQALVLNAKPYFNEPGYESSANTNPGERKSLVYNEETFLLSCKTILYSLRKPPKNFEDFVAGHFCKYGRTILLACRAYMDGAQVGCSVRDVPDLDEKDKSSSSSLIVDKSSSSTVLVDKTSCSQFKVRLKKLFEELLMEFTVKGADCDVFLAQKVKAGLAKVAHAADTKPEELGEIVLP</sequence>
<feature type="region of interest" description="Disordered" evidence="6">
    <location>
        <begin position="37"/>
        <end position="62"/>
    </location>
</feature>
<keyword evidence="3" id="KW-0547">Nucleotide-binding</keyword>
<dbReference type="CDD" id="cd23837">
    <property type="entry name" value="UBCc_UBE2O"/>
    <property type="match status" value="1"/>
</dbReference>
<dbReference type="SUPFAM" id="SSF54495">
    <property type="entry name" value="UBC-like"/>
    <property type="match status" value="1"/>
</dbReference>
<evidence type="ECO:0000256" key="5">
    <source>
        <dbReference type="ARBA" id="ARBA00022840"/>
    </source>
</evidence>
<evidence type="ECO:0000256" key="1">
    <source>
        <dbReference type="ARBA" id="ARBA00012486"/>
    </source>
</evidence>
<dbReference type="SMART" id="SM00212">
    <property type="entry name" value="UBCc"/>
    <property type="match status" value="1"/>
</dbReference>
<dbReference type="PANTHER" id="PTHR46116">
    <property type="entry name" value="(E3-INDEPENDENT) E2 UBIQUITIN-CONJUGATING ENZYME"/>
    <property type="match status" value="1"/>
</dbReference>
<dbReference type="FunFam" id="3.10.110.10:FF:000028">
    <property type="entry name" value="Probable ubiquitin-conjugating enzyme E2 23"/>
    <property type="match status" value="1"/>
</dbReference>
<evidence type="ECO:0000259" key="7">
    <source>
        <dbReference type="PROSITE" id="PS50127"/>
    </source>
</evidence>
<keyword evidence="5" id="KW-0067">ATP-binding</keyword>